<evidence type="ECO:0000313" key="3">
    <source>
        <dbReference type="Proteomes" id="UP001201812"/>
    </source>
</evidence>
<feature type="compositionally biased region" description="Basic and acidic residues" evidence="1">
    <location>
        <begin position="105"/>
        <end position="115"/>
    </location>
</feature>
<protein>
    <submittedName>
        <fullName evidence="2">Uncharacterized protein</fullName>
    </submittedName>
</protein>
<feature type="compositionally biased region" description="Basic and acidic residues" evidence="1">
    <location>
        <begin position="56"/>
        <end position="70"/>
    </location>
</feature>
<evidence type="ECO:0000313" key="2">
    <source>
        <dbReference type="EMBL" id="KAI1717239.1"/>
    </source>
</evidence>
<dbReference type="EMBL" id="JAKKPZ010000009">
    <property type="protein sequence ID" value="KAI1717239.1"/>
    <property type="molecule type" value="Genomic_DNA"/>
</dbReference>
<feature type="region of interest" description="Disordered" evidence="1">
    <location>
        <begin position="54"/>
        <end position="115"/>
    </location>
</feature>
<organism evidence="2 3">
    <name type="scientific">Ditylenchus destructor</name>
    <dbReference type="NCBI Taxonomy" id="166010"/>
    <lineage>
        <taxon>Eukaryota</taxon>
        <taxon>Metazoa</taxon>
        <taxon>Ecdysozoa</taxon>
        <taxon>Nematoda</taxon>
        <taxon>Chromadorea</taxon>
        <taxon>Rhabditida</taxon>
        <taxon>Tylenchina</taxon>
        <taxon>Tylenchomorpha</taxon>
        <taxon>Sphaerularioidea</taxon>
        <taxon>Anguinidae</taxon>
        <taxon>Anguininae</taxon>
        <taxon>Ditylenchus</taxon>
    </lineage>
</organism>
<accession>A0AAD4R273</accession>
<reference evidence="2" key="1">
    <citation type="submission" date="2022-01" db="EMBL/GenBank/DDBJ databases">
        <title>Genome Sequence Resource for Two Populations of Ditylenchus destructor, the Migratory Endoparasitic Phytonematode.</title>
        <authorList>
            <person name="Zhang H."/>
            <person name="Lin R."/>
            <person name="Xie B."/>
        </authorList>
    </citation>
    <scope>NUCLEOTIDE SEQUENCE</scope>
    <source>
        <strain evidence="2">BazhouSP</strain>
    </source>
</reference>
<dbReference type="Proteomes" id="UP001201812">
    <property type="component" value="Unassembled WGS sequence"/>
</dbReference>
<keyword evidence="3" id="KW-1185">Reference proteome</keyword>
<proteinExistence type="predicted"/>
<gene>
    <name evidence="2" type="ORF">DdX_06976</name>
</gene>
<evidence type="ECO:0000256" key="1">
    <source>
        <dbReference type="SAM" id="MobiDB-lite"/>
    </source>
</evidence>
<name>A0AAD4R273_9BILA</name>
<comment type="caution">
    <text evidence="2">The sequence shown here is derived from an EMBL/GenBank/DDBJ whole genome shotgun (WGS) entry which is preliminary data.</text>
</comment>
<dbReference type="AlphaFoldDB" id="A0AAD4R273"/>
<sequence length="260" mass="28910">MALIYSSALHKRINLPGKSKRQSCEASSLIQQQLHHHNEKVVQPPIAAVVHHYKQRSNEENHVDNSKRAGTDPLDGSDNLSSDGNKSDAKRKITVTGAPTSVSSQKDRQGEELPNVRKISTPIMMAQSMYSETPSKSGGSLHMRKTLAKKRLNQKIALDNAANHGDPATTSYIFLPGSKEEEMSRQDALSKCLRIHRSFYRRRSISLDAAVNVRTPDGEYTTSCESSPDSSMDSTYDGSAARMSAFQRMKCRFNKWKLSS</sequence>